<dbReference type="STRING" id="1642646.ING2E5A_0313"/>
<gene>
    <name evidence="2" type="ORF">ING2E5A_0313</name>
</gene>
<feature type="chain" id="PRO_5009603749" description="Secreted protein" evidence="1">
    <location>
        <begin position="21"/>
        <end position="133"/>
    </location>
</feature>
<accession>A0A1G4G3Z7</accession>
<keyword evidence="1" id="KW-0732">Signal</keyword>
<evidence type="ECO:0000313" key="2">
    <source>
        <dbReference type="EMBL" id="SCM55389.1"/>
    </source>
</evidence>
<feature type="signal peptide" evidence="1">
    <location>
        <begin position="1"/>
        <end position="20"/>
    </location>
</feature>
<evidence type="ECO:0000256" key="1">
    <source>
        <dbReference type="SAM" id="SignalP"/>
    </source>
</evidence>
<evidence type="ECO:0000313" key="3">
    <source>
        <dbReference type="Proteomes" id="UP000178485"/>
    </source>
</evidence>
<dbReference type="AlphaFoldDB" id="A0A1G4G3Z7"/>
<protein>
    <recommendedName>
        <fullName evidence="4">Secreted protein</fullName>
    </recommendedName>
</protein>
<keyword evidence="3" id="KW-1185">Reference proteome</keyword>
<dbReference type="EMBL" id="LT608328">
    <property type="protein sequence ID" value="SCM55389.1"/>
    <property type="molecule type" value="Genomic_DNA"/>
</dbReference>
<reference evidence="2 3" key="1">
    <citation type="submission" date="2016-08" db="EMBL/GenBank/DDBJ databases">
        <authorList>
            <person name="Seilhamer J.J."/>
        </authorList>
    </citation>
    <scope>NUCLEOTIDE SEQUENCE [LARGE SCALE GENOMIC DNA]</scope>
    <source>
        <strain evidence="2">ING2-E5A</strain>
    </source>
</reference>
<evidence type="ECO:0008006" key="4">
    <source>
        <dbReference type="Google" id="ProtNLM"/>
    </source>
</evidence>
<proteinExistence type="predicted"/>
<dbReference type="Proteomes" id="UP000178485">
    <property type="component" value="Chromosome i"/>
</dbReference>
<sequence>MKKWGVVLALLLALTCIASAQETGIIADLLKRSAKEKVARMQQLIGFDNDKANQLCKLETTFLLEVWKVETCSLCNRKKRVGKLKTKREADLQKILSRDEYIKYQSLEYELLNENVPVWLSINSRTGEVPDCR</sequence>
<organism evidence="2 3">
    <name type="scientific">Petrimonas mucosa</name>
    <dbReference type="NCBI Taxonomy" id="1642646"/>
    <lineage>
        <taxon>Bacteria</taxon>
        <taxon>Pseudomonadati</taxon>
        <taxon>Bacteroidota</taxon>
        <taxon>Bacteroidia</taxon>
        <taxon>Bacteroidales</taxon>
        <taxon>Dysgonomonadaceae</taxon>
        <taxon>Petrimonas</taxon>
    </lineage>
</organism>
<dbReference type="RefSeq" id="WP_071135883.1">
    <property type="nucleotide sequence ID" value="NZ_LT608328.1"/>
</dbReference>
<dbReference type="KEGG" id="pmuc:ING2E5A_0313"/>
<name>A0A1G4G3Z7_9BACT</name>